<evidence type="ECO:0000256" key="1">
    <source>
        <dbReference type="ARBA" id="ARBA00000900"/>
    </source>
</evidence>
<dbReference type="Gene3D" id="3.40.220.10">
    <property type="entry name" value="Leucine Aminopeptidase, subunit E, domain 1"/>
    <property type="match status" value="1"/>
</dbReference>
<dbReference type="EMBL" id="BTSY01000006">
    <property type="protein sequence ID" value="GMT32032.1"/>
    <property type="molecule type" value="Genomic_DNA"/>
</dbReference>
<dbReference type="EC" id="2.3.2.27" evidence="9"/>
<dbReference type="InterPro" id="IPR039398">
    <property type="entry name" value="Deltex_fam"/>
</dbReference>
<dbReference type="GO" id="GO:0061630">
    <property type="term" value="F:ubiquitin protein ligase activity"/>
    <property type="evidence" value="ECO:0007669"/>
    <property type="project" value="UniProtKB-UniRule"/>
</dbReference>
<comment type="catalytic activity">
    <reaction evidence="1 9">
        <text>S-ubiquitinyl-[E2 ubiquitin-conjugating enzyme]-L-cysteine + [acceptor protein]-L-lysine = [E2 ubiquitin-conjugating enzyme]-L-cysteine + N(6)-ubiquitinyl-[acceptor protein]-L-lysine.</text>
        <dbReference type="EC" id="2.3.2.27"/>
    </reaction>
</comment>
<feature type="non-terminal residue" evidence="12">
    <location>
        <position position="1"/>
    </location>
</feature>
<dbReference type="SUPFAM" id="SSF57850">
    <property type="entry name" value="RING/U-box"/>
    <property type="match status" value="1"/>
</dbReference>
<evidence type="ECO:0000256" key="3">
    <source>
        <dbReference type="ARBA" id="ARBA00009413"/>
    </source>
</evidence>
<keyword evidence="5 9" id="KW-0479">Metal-binding</keyword>
<evidence type="ECO:0000313" key="13">
    <source>
        <dbReference type="Proteomes" id="UP001432322"/>
    </source>
</evidence>
<dbReference type="PANTHER" id="PTHR12622">
    <property type="entry name" value="DELTEX-RELATED"/>
    <property type="match status" value="1"/>
</dbReference>
<evidence type="ECO:0000256" key="7">
    <source>
        <dbReference type="ARBA" id="ARBA00022833"/>
    </source>
</evidence>
<dbReference type="InterPro" id="IPR001841">
    <property type="entry name" value="Znf_RING"/>
</dbReference>
<name>A0AAV5WJA4_9BILA</name>
<protein>
    <recommendedName>
        <fullName evidence="9">E3 ubiquitin-protein ligase</fullName>
        <ecNumber evidence="9">2.3.2.27</ecNumber>
    </recommendedName>
</protein>
<dbReference type="GO" id="GO:0008270">
    <property type="term" value="F:zinc ion binding"/>
    <property type="evidence" value="ECO:0007669"/>
    <property type="project" value="UniProtKB-KW"/>
</dbReference>
<organism evidence="12 13">
    <name type="scientific">Pristionchus fissidentatus</name>
    <dbReference type="NCBI Taxonomy" id="1538716"/>
    <lineage>
        <taxon>Eukaryota</taxon>
        <taxon>Metazoa</taxon>
        <taxon>Ecdysozoa</taxon>
        <taxon>Nematoda</taxon>
        <taxon>Chromadorea</taxon>
        <taxon>Rhabditida</taxon>
        <taxon>Rhabditina</taxon>
        <taxon>Diplogasteromorpha</taxon>
        <taxon>Diplogasteroidea</taxon>
        <taxon>Neodiplogasteridae</taxon>
        <taxon>Pristionchus</taxon>
    </lineage>
</organism>
<evidence type="ECO:0000256" key="8">
    <source>
        <dbReference type="PROSITE-ProRule" id="PRU00175"/>
    </source>
</evidence>
<reference evidence="12" key="1">
    <citation type="submission" date="2023-10" db="EMBL/GenBank/DDBJ databases">
        <title>Genome assembly of Pristionchus species.</title>
        <authorList>
            <person name="Yoshida K."/>
            <person name="Sommer R.J."/>
        </authorList>
    </citation>
    <scope>NUCLEOTIDE SEQUENCE</scope>
    <source>
        <strain evidence="12">RS5133</strain>
    </source>
</reference>
<dbReference type="Gene3D" id="3.30.40.10">
    <property type="entry name" value="Zinc/RING finger domain, C3HC4 (zinc finger)"/>
    <property type="match status" value="1"/>
</dbReference>
<feature type="compositionally biased region" description="Polar residues" evidence="10">
    <location>
        <begin position="35"/>
        <end position="49"/>
    </location>
</feature>
<dbReference type="SUPFAM" id="SSF52949">
    <property type="entry name" value="Macro domain-like"/>
    <property type="match status" value="1"/>
</dbReference>
<accession>A0AAV5WJA4</accession>
<dbReference type="InterPro" id="IPR039399">
    <property type="entry name" value="Deltex_C_sf"/>
</dbReference>
<evidence type="ECO:0000256" key="10">
    <source>
        <dbReference type="SAM" id="MobiDB-lite"/>
    </source>
</evidence>
<keyword evidence="7 9" id="KW-0862">Zinc</keyword>
<dbReference type="InterPro" id="IPR039396">
    <property type="entry name" value="Deltex_C"/>
</dbReference>
<dbReference type="Proteomes" id="UP001432322">
    <property type="component" value="Unassembled WGS sequence"/>
</dbReference>
<evidence type="ECO:0000256" key="9">
    <source>
        <dbReference type="RuleBase" id="RU367105"/>
    </source>
</evidence>
<gene>
    <name evidence="12" type="ORF">PFISCL1PPCAC_23329</name>
</gene>
<evidence type="ECO:0000256" key="5">
    <source>
        <dbReference type="ARBA" id="ARBA00022723"/>
    </source>
</evidence>
<dbReference type="SMART" id="SM00184">
    <property type="entry name" value="RING"/>
    <property type="match status" value="1"/>
</dbReference>
<comment type="similarity">
    <text evidence="3 9">Belongs to the Deltex family.</text>
</comment>
<feature type="domain" description="RING-type" evidence="11">
    <location>
        <begin position="278"/>
        <end position="322"/>
    </location>
</feature>
<comment type="subcellular location">
    <subcellularLocation>
        <location evidence="9">Cytoplasm</location>
    </subcellularLocation>
</comment>
<dbReference type="InterPro" id="IPR043472">
    <property type="entry name" value="Macro_dom-like"/>
</dbReference>
<evidence type="ECO:0000256" key="6">
    <source>
        <dbReference type="ARBA" id="ARBA00022771"/>
    </source>
</evidence>
<keyword evidence="9" id="KW-0963">Cytoplasm</keyword>
<evidence type="ECO:0000313" key="12">
    <source>
        <dbReference type="EMBL" id="GMT32032.1"/>
    </source>
</evidence>
<dbReference type="PROSITE" id="PS50089">
    <property type="entry name" value="ZF_RING_2"/>
    <property type="match status" value="1"/>
</dbReference>
<evidence type="ECO:0000256" key="4">
    <source>
        <dbReference type="ARBA" id="ARBA00022679"/>
    </source>
</evidence>
<dbReference type="Gene3D" id="3.30.390.130">
    <property type="match status" value="1"/>
</dbReference>
<proteinExistence type="inferred from homology"/>
<dbReference type="Pfam" id="PF18102">
    <property type="entry name" value="DTC"/>
    <property type="match status" value="1"/>
</dbReference>
<evidence type="ECO:0000259" key="11">
    <source>
        <dbReference type="PROSITE" id="PS50089"/>
    </source>
</evidence>
<evidence type="ECO:0000256" key="2">
    <source>
        <dbReference type="ARBA" id="ARBA00004906"/>
    </source>
</evidence>
<dbReference type="GO" id="GO:0016567">
    <property type="term" value="P:protein ubiquitination"/>
    <property type="evidence" value="ECO:0007669"/>
    <property type="project" value="UniProtKB-UniRule"/>
</dbReference>
<dbReference type="CDD" id="cd09633">
    <property type="entry name" value="Deltex_C"/>
    <property type="match status" value="1"/>
</dbReference>
<dbReference type="GO" id="GO:0007219">
    <property type="term" value="P:Notch signaling pathway"/>
    <property type="evidence" value="ECO:0007669"/>
    <property type="project" value="InterPro"/>
</dbReference>
<dbReference type="AlphaFoldDB" id="A0AAV5WJA4"/>
<keyword evidence="4 9" id="KW-0808">Transferase</keyword>
<sequence length="470" mass="50456">DRPSPFPLIHFPCVDLTRTDLRMPRNLKRKRVASTIGSSSSNMQNGSATTVATKNGLEVDFRKGELFDAAHPVDVVAFSVDERLHGPMRTQLAKLVGAAFFDETVAKATTAHKRTVMQGEMLPLDLSACTTFPVKYALMVVHPLACHLKMAYKGILQFAISKNLETVAIPGLGCGGAGVCPTVSSSKLHDVLNDWAGGFKGIPKRLNVVDLNMSTVDAFKDTFGMGCASSSSSSSSNSSKRGRGRAAAAAVGGAADASPDHIVRAVTAAPAEIEAIDCSVCMDSLRDGDEEVVQLTACGHQIHYQCFVDYLSNANRRCCWICGNYFWLPQGNMPHGTMTHSVLAGHSIEGHADGQGVICIEYSFRSGTQGPQHPRPGVPYSGTRRSAYLPNNEAGRKVLRLLEKAFECKLTFTVGDSVTSGARDTVVWNNVHHKTSMHGGPQAYGYPDPTYLERLTEELAALGITEALLG</sequence>
<keyword evidence="6 8" id="KW-0863">Zinc-finger</keyword>
<feature type="region of interest" description="Disordered" evidence="10">
    <location>
        <begin position="30"/>
        <end position="49"/>
    </location>
</feature>
<comment type="pathway">
    <text evidence="2 9">Protein modification; protein ubiquitination.</text>
</comment>
<comment type="caution">
    <text evidence="12">The sequence shown here is derived from an EMBL/GenBank/DDBJ whole genome shotgun (WGS) entry which is preliminary data.</text>
</comment>
<dbReference type="InterPro" id="IPR013083">
    <property type="entry name" value="Znf_RING/FYVE/PHD"/>
</dbReference>
<keyword evidence="13" id="KW-1185">Reference proteome</keyword>
<dbReference type="GO" id="GO:0005737">
    <property type="term" value="C:cytoplasm"/>
    <property type="evidence" value="ECO:0007669"/>
    <property type="project" value="UniProtKB-SubCell"/>
</dbReference>